<evidence type="ECO:0000313" key="8">
    <source>
        <dbReference type="Proteomes" id="UP001565368"/>
    </source>
</evidence>
<evidence type="ECO:0000256" key="1">
    <source>
        <dbReference type="ARBA" id="ARBA00005896"/>
    </source>
</evidence>
<evidence type="ECO:0000259" key="6">
    <source>
        <dbReference type="Pfam" id="PF02668"/>
    </source>
</evidence>
<evidence type="ECO:0000256" key="2">
    <source>
        <dbReference type="ARBA" id="ARBA00022723"/>
    </source>
</evidence>
<keyword evidence="4" id="KW-0560">Oxidoreductase</keyword>
<evidence type="ECO:0000256" key="4">
    <source>
        <dbReference type="ARBA" id="ARBA00023002"/>
    </source>
</evidence>
<dbReference type="RefSeq" id="XP_069205600.1">
    <property type="nucleotide sequence ID" value="XM_069357663.1"/>
</dbReference>
<evidence type="ECO:0000313" key="7">
    <source>
        <dbReference type="EMBL" id="KAL1405656.1"/>
    </source>
</evidence>
<keyword evidence="5" id="KW-0408">Iron</keyword>
<dbReference type="EMBL" id="JBBXJM010000007">
    <property type="protein sequence ID" value="KAL1405656.1"/>
    <property type="molecule type" value="Genomic_DNA"/>
</dbReference>
<dbReference type="InterPro" id="IPR042098">
    <property type="entry name" value="TauD-like_sf"/>
</dbReference>
<dbReference type="Pfam" id="PF02668">
    <property type="entry name" value="TauD"/>
    <property type="match status" value="1"/>
</dbReference>
<dbReference type="InterPro" id="IPR051323">
    <property type="entry name" value="AtsK-like"/>
</dbReference>
<dbReference type="GeneID" id="95990338"/>
<evidence type="ECO:0000256" key="5">
    <source>
        <dbReference type="ARBA" id="ARBA00023004"/>
    </source>
</evidence>
<keyword evidence="2" id="KW-0479">Metal-binding</keyword>
<sequence length="381" mass="42272">MAPIATAAPAEALVADVKKLALVDAAPLPPAPAPASIPAGKWFSETGLPESEYPYAHLLPTWDQETKYVPLGEFTHVDPGHKAKADADPRSFLAGGAVDDLSPKFGSEVTGVQLSALDTHAREQLALYVAERGVVVFRDQDFIDQDPRWQVDNWGAFFGRNHIHPTSGQPKGAPELHLVYRAPDSPYNFPFKQKLNSKGWHSDVSYEAQPPGLTALFLYDSPPSGGDTLYLDQREAYNRLSPSFAAYLETLQVVHSGFEQAAYARSGERGPERTVRREPVKNTHPLVRRHPVTGEKALYVTRVFSRSIVGLKQEESDAILNLLYDHIENGIDFQIRARWKPRTVVLWDNRTTAHTAIADFDSTPAKRHGARITPQAERPFL</sequence>
<comment type="similarity">
    <text evidence="1">Belongs to the TfdA dioxygenase family.</text>
</comment>
<keyword evidence="3" id="KW-0223">Dioxygenase</keyword>
<reference evidence="7 8" key="1">
    <citation type="submission" date="2023-08" db="EMBL/GenBank/DDBJ databases">
        <title>Annotated Genome Sequence of Vanrija albida AlHP1.</title>
        <authorList>
            <person name="Herzog R."/>
        </authorList>
    </citation>
    <scope>NUCLEOTIDE SEQUENCE [LARGE SCALE GENOMIC DNA]</scope>
    <source>
        <strain evidence="7 8">AlHP1</strain>
    </source>
</reference>
<feature type="domain" description="TauD/TfdA-like" evidence="6">
    <location>
        <begin position="98"/>
        <end position="373"/>
    </location>
</feature>
<organism evidence="7 8">
    <name type="scientific">Vanrija albida</name>
    <dbReference type="NCBI Taxonomy" id="181172"/>
    <lineage>
        <taxon>Eukaryota</taxon>
        <taxon>Fungi</taxon>
        <taxon>Dikarya</taxon>
        <taxon>Basidiomycota</taxon>
        <taxon>Agaricomycotina</taxon>
        <taxon>Tremellomycetes</taxon>
        <taxon>Trichosporonales</taxon>
        <taxon>Trichosporonaceae</taxon>
        <taxon>Vanrija</taxon>
    </lineage>
</organism>
<evidence type="ECO:0000256" key="3">
    <source>
        <dbReference type="ARBA" id="ARBA00022964"/>
    </source>
</evidence>
<protein>
    <recommendedName>
        <fullName evidence="6">TauD/TfdA-like domain-containing protein</fullName>
    </recommendedName>
</protein>
<dbReference type="PANTHER" id="PTHR30468">
    <property type="entry name" value="ALPHA-KETOGLUTARATE-DEPENDENT SULFONATE DIOXYGENASE"/>
    <property type="match status" value="1"/>
</dbReference>
<keyword evidence="8" id="KW-1185">Reference proteome</keyword>
<dbReference type="Gene3D" id="3.60.130.10">
    <property type="entry name" value="Clavaminate synthase-like"/>
    <property type="match status" value="1"/>
</dbReference>
<proteinExistence type="inferred from homology"/>
<dbReference type="InterPro" id="IPR003819">
    <property type="entry name" value="TauD/TfdA-like"/>
</dbReference>
<gene>
    <name evidence="7" type="ORF">Q8F55_009295</name>
</gene>
<dbReference type="Proteomes" id="UP001565368">
    <property type="component" value="Unassembled WGS sequence"/>
</dbReference>
<comment type="caution">
    <text evidence="7">The sequence shown here is derived from an EMBL/GenBank/DDBJ whole genome shotgun (WGS) entry which is preliminary data.</text>
</comment>
<dbReference type="PANTHER" id="PTHR30468:SF28">
    <property type="entry name" value="ALPHA-KETOGLUTARATE-DEPENDENT TAURINE DIOXYGENASE (AFU_ORTHOLOGUE AFUA_8G02210)-RELATED"/>
    <property type="match status" value="1"/>
</dbReference>
<dbReference type="SUPFAM" id="SSF51197">
    <property type="entry name" value="Clavaminate synthase-like"/>
    <property type="match status" value="1"/>
</dbReference>
<accession>A0ABR3PT85</accession>
<name>A0ABR3PT85_9TREE</name>